<evidence type="ECO:0000256" key="5">
    <source>
        <dbReference type="SAM" id="MobiDB-lite"/>
    </source>
</evidence>
<evidence type="ECO:0000256" key="1">
    <source>
        <dbReference type="ARBA" id="ARBA00001933"/>
    </source>
</evidence>
<evidence type="ECO:0000259" key="6">
    <source>
        <dbReference type="Pfam" id="PF00155"/>
    </source>
</evidence>
<proteinExistence type="predicted"/>
<dbReference type="EC" id="2.6.1.66" evidence="7"/>
<dbReference type="RefSeq" id="WP_308427333.1">
    <property type="nucleotide sequence ID" value="NZ_BMRC01000020.1"/>
</dbReference>
<gene>
    <name evidence="7" type="ORF">ACFFV7_27720</name>
</gene>
<evidence type="ECO:0000256" key="2">
    <source>
        <dbReference type="ARBA" id="ARBA00022576"/>
    </source>
</evidence>
<dbReference type="Gene3D" id="3.40.640.10">
    <property type="entry name" value="Type I PLP-dependent aspartate aminotransferase-like (Major domain)"/>
    <property type="match status" value="1"/>
</dbReference>
<comment type="caution">
    <text evidence="7">The sequence shown here is derived from an EMBL/GenBank/DDBJ whole genome shotgun (WGS) entry which is preliminary data.</text>
</comment>
<keyword evidence="3 7" id="KW-0808">Transferase</keyword>
<protein>
    <submittedName>
        <fullName evidence="7">Valine--pyruvate transaminase</fullName>
        <ecNumber evidence="7">2.6.1.66</ecNumber>
    </submittedName>
</protein>
<dbReference type="SUPFAM" id="SSF53383">
    <property type="entry name" value="PLP-dependent transferases"/>
    <property type="match status" value="1"/>
</dbReference>
<evidence type="ECO:0000313" key="8">
    <source>
        <dbReference type="Proteomes" id="UP001589647"/>
    </source>
</evidence>
<dbReference type="Proteomes" id="UP001589647">
    <property type="component" value="Unassembled WGS sequence"/>
</dbReference>
<dbReference type="PANTHER" id="PTHR42790">
    <property type="entry name" value="AMINOTRANSFERASE"/>
    <property type="match status" value="1"/>
</dbReference>
<dbReference type="NCBIfam" id="NF006967">
    <property type="entry name" value="PRK09440.1-5"/>
    <property type="match status" value="1"/>
</dbReference>
<organism evidence="7 8">
    <name type="scientific">Nonomuraea spiralis</name>
    <dbReference type="NCBI Taxonomy" id="46182"/>
    <lineage>
        <taxon>Bacteria</taxon>
        <taxon>Bacillati</taxon>
        <taxon>Actinomycetota</taxon>
        <taxon>Actinomycetes</taxon>
        <taxon>Streptosporangiales</taxon>
        <taxon>Streptosporangiaceae</taxon>
        <taxon>Nonomuraea</taxon>
    </lineage>
</organism>
<dbReference type="InterPro" id="IPR015421">
    <property type="entry name" value="PyrdxlP-dep_Trfase_major"/>
</dbReference>
<sequence>MNPTARYKGHEPAGARRHRPLCGDGGCDGLTWPPESGAIRRFLAGSEKGHAGMKLSKSGEKMSDMSGLRSIMEDVATSTAAGAADWLNLSIGNPAQIKEVVDTWRDLTATVVAEDFSLTSSRYGPSRGMPALVDEIVAYFNTRYGWGITADNVAVGPGSQMLFFIATALFAGEVTDGSFQRVVLPMTPDYPGYLGLSMDPDGVTGIAPKIELTGDRSFQYAFDFEALERCPEIGMLLLSSPSNPTGRSIDGDELARLIDVARRRDVPLIVDHAYGTPFPRVAASRVAPQWDENLINCFTLSKAGLPAERIGFAIGPSRYIRAMVSFMANSVLHAPQLMQLVAARALSSGLLDRLASSVISPFYRARRLYAERLLADLLPDSIDWRLHAGEGGMFCWLWIDHDWFDDMALYRLMKTKKVFVVPGRHFFGKPMSTTSEAPHAKRCFRISLTADEHVIAEGVARIAEGLLELRHSA</sequence>
<keyword evidence="8" id="KW-1185">Reference proteome</keyword>
<dbReference type="InterPro" id="IPR015424">
    <property type="entry name" value="PyrdxlP-dep_Trfase"/>
</dbReference>
<feature type="region of interest" description="Disordered" evidence="5">
    <location>
        <begin position="1"/>
        <end position="21"/>
    </location>
</feature>
<feature type="domain" description="Aminotransferase class I/classII large" evidence="6">
    <location>
        <begin position="85"/>
        <end position="462"/>
    </location>
</feature>
<keyword evidence="4" id="KW-0663">Pyridoxal phosphate</keyword>
<reference evidence="7 8" key="1">
    <citation type="submission" date="2024-09" db="EMBL/GenBank/DDBJ databases">
        <authorList>
            <person name="Sun Q."/>
            <person name="Mori K."/>
        </authorList>
    </citation>
    <scope>NUCLEOTIDE SEQUENCE [LARGE SCALE GENOMIC DNA]</scope>
    <source>
        <strain evidence="7 8">CCM 3426</strain>
    </source>
</reference>
<dbReference type="CDD" id="cd00609">
    <property type="entry name" value="AAT_like"/>
    <property type="match status" value="1"/>
</dbReference>
<evidence type="ECO:0000313" key="7">
    <source>
        <dbReference type="EMBL" id="MFB9205012.1"/>
    </source>
</evidence>
<accession>A0ABV5IKV2</accession>
<keyword evidence="2 7" id="KW-0032">Aminotransferase</keyword>
<evidence type="ECO:0000256" key="4">
    <source>
        <dbReference type="ARBA" id="ARBA00022898"/>
    </source>
</evidence>
<name>A0ABV5IKV2_9ACTN</name>
<dbReference type="PANTHER" id="PTHR42790:SF4">
    <property type="entry name" value="VALINE--PYRUVATE AMINOTRANSFERASE"/>
    <property type="match status" value="1"/>
</dbReference>
<evidence type="ECO:0000256" key="3">
    <source>
        <dbReference type="ARBA" id="ARBA00022679"/>
    </source>
</evidence>
<dbReference type="Pfam" id="PF00155">
    <property type="entry name" value="Aminotran_1_2"/>
    <property type="match status" value="1"/>
</dbReference>
<dbReference type="GO" id="GO:0009042">
    <property type="term" value="F:valine-pyruvate transaminase activity"/>
    <property type="evidence" value="ECO:0007669"/>
    <property type="project" value="UniProtKB-EC"/>
</dbReference>
<dbReference type="InterPro" id="IPR004839">
    <property type="entry name" value="Aminotransferase_I/II_large"/>
</dbReference>
<comment type="cofactor">
    <cofactor evidence="1">
        <name>pyridoxal 5'-phosphate</name>
        <dbReference type="ChEBI" id="CHEBI:597326"/>
    </cofactor>
</comment>
<dbReference type="EMBL" id="JBHMEI010000023">
    <property type="protein sequence ID" value="MFB9205012.1"/>
    <property type="molecule type" value="Genomic_DNA"/>
</dbReference>
<dbReference type="InterPro" id="IPR050859">
    <property type="entry name" value="Class-I_PLP-dep_aminotransf"/>
</dbReference>